<dbReference type="PROSITE" id="PS51450">
    <property type="entry name" value="LRR"/>
    <property type="match status" value="2"/>
</dbReference>
<organism evidence="3">
    <name type="scientific">Hexamita inflata</name>
    <dbReference type="NCBI Taxonomy" id="28002"/>
    <lineage>
        <taxon>Eukaryota</taxon>
        <taxon>Metamonada</taxon>
        <taxon>Diplomonadida</taxon>
        <taxon>Hexamitidae</taxon>
        <taxon>Hexamitinae</taxon>
        <taxon>Hexamita</taxon>
    </lineage>
</organism>
<gene>
    <name evidence="3" type="ORF">HINF_LOCUS3265</name>
    <name evidence="4" type="ORF">HINF_LOCUS33940</name>
</gene>
<dbReference type="PANTHER" id="PTHR46652:SF3">
    <property type="entry name" value="LEUCINE-RICH REPEAT-CONTAINING PROTEIN 9"/>
    <property type="match status" value="1"/>
</dbReference>
<dbReference type="AlphaFoldDB" id="A0AA86NA49"/>
<reference evidence="4 5" key="2">
    <citation type="submission" date="2024-07" db="EMBL/GenBank/DDBJ databases">
        <authorList>
            <person name="Akdeniz Z."/>
        </authorList>
    </citation>
    <scope>NUCLEOTIDE SEQUENCE [LARGE SCALE GENOMIC DNA]</scope>
</reference>
<dbReference type="SUPFAM" id="SSF52075">
    <property type="entry name" value="Outer arm dynein light chain 1"/>
    <property type="match status" value="1"/>
</dbReference>
<evidence type="ECO:0000256" key="2">
    <source>
        <dbReference type="ARBA" id="ARBA00022737"/>
    </source>
</evidence>
<dbReference type="EMBL" id="CATOUU010000075">
    <property type="protein sequence ID" value="CAI9915620.1"/>
    <property type="molecule type" value="Genomic_DNA"/>
</dbReference>
<comment type="caution">
    <text evidence="3">The sequence shown here is derived from an EMBL/GenBank/DDBJ whole genome shotgun (WGS) entry which is preliminary data.</text>
</comment>
<sequence length="121" mass="14419">MNLKELDLQDNNIIDISELKNFSQLETLNLSYNLVEDISILELEGGENKLHVLNKLCLNDNRIINIDALRSQYTLQYVNLNRNFIQNFSPIKGRIYREYYGEDQQKLDTKQQKFQQKYLFV</sequence>
<evidence type="ECO:0000313" key="4">
    <source>
        <dbReference type="EMBL" id="CAL6031302.1"/>
    </source>
</evidence>
<reference evidence="3" key="1">
    <citation type="submission" date="2023-06" db="EMBL/GenBank/DDBJ databases">
        <authorList>
            <person name="Kurt Z."/>
        </authorList>
    </citation>
    <scope>NUCLEOTIDE SEQUENCE</scope>
</reference>
<keyword evidence="2" id="KW-0677">Repeat</keyword>
<dbReference type="InterPro" id="IPR032675">
    <property type="entry name" value="LRR_dom_sf"/>
</dbReference>
<evidence type="ECO:0000256" key="1">
    <source>
        <dbReference type="ARBA" id="ARBA00022614"/>
    </source>
</evidence>
<dbReference type="InterPro" id="IPR025875">
    <property type="entry name" value="Leu-rich_rpt_4"/>
</dbReference>
<dbReference type="Proteomes" id="UP001642409">
    <property type="component" value="Unassembled WGS sequence"/>
</dbReference>
<evidence type="ECO:0000313" key="5">
    <source>
        <dbReference type="Proteomes" id="UP001642409"/>
    </source>
</evidence>
<dbReference type="EMBL" id="CAXDID020000119">
    <property type="protein sequence ID" value="CAL6031302.1"/>
    <property type="molecule type" value="Genomic_DNA"/>
</dbReference>
<dbReference type="InterPro" id="IPR001611">
    <property type="entry name" value="Leu-rich_rpt"/>
</dbReference>
<dbReference type="PANTHER" id="PTHR46652">
    <property type="entry name" value="LEUCINE-RICH REPEAT AND IQ DOMAIN-CONTAINING PROTEIN 1-RELATED"/>
    <property type="match status" value="1"/>
</dbReference>
<name>A0AA86NA49_9EUKA</name>
<proteinExistence type="predicted"/>
<dbReference type="InterPro" id="IPR050836">
    <property type="entry name" value="SDS22/Internalin_LRR"/>
</dbReference>
<protein>
    <submittedName>
        <fullName evidence="3">Leucine-rich repeat domain-containing protein</fullName>
    </submittedName>
    <submittedName>
        <fullName evidence="4">Leucine-rich_repeat domain-containing protein</fullName>
    </submittedName>
</protein>
<accession>A0AA86NA49</accession>
<keyword evidence="5" id="KW-1185">Reference proteome</keyword>
<dbReference type="Gene3D" id="3.80.10.10">
    <property type="entry name" value="Ribonuclease Inhibitor"/>
    <property type="match status" value="1"/>
</dbReference>
<evidence type="ECO:0000313" key="3">
    <source>
        <dbReference type="EMBL" id="CAI9915620.1"/>
    </source>
</evidence>
<keyword evidence="1" id="KW-0433">Leucine-rich repeat</keyword>
<dbReference type="Pfam" id="PF12799">
    <property type="entry name" value="LRR_4"/>
    <property type="match status" value="1"/>
</dbReference>